<dbReference type="GO" id="GO:0015421">
    <property type="term" value="F:ABC-type oligopeptide transporter activity"/>
    <property type="evidence" value="ECO:0007669"/>
    <property type="project" value="TreeGrafter"/>
</dbReference>
<keyword evidence="2" id="KW-0813">Transport</keyword>
<organism evidence="13">
    <name type="scientific">Kitasatospora camelliae</name>
    <dbReference type="NCBI Taxonomy" id="3156397"/>
    <lineage>
        <taxon>Bacteria</taxon>
        <taxon>Bacillati</taxon>
        <taxon>Actinomycetota</taxon>
        <taxon>Actinomycetes</taxon>
        <taxon>Kitasatosporales</taxon>
        <taxon>Streptomycetaceae</taxon>
        <taxon>Kitasatospora</taxon>
    </lineage>
</organism>
<dbReference type="PROSITE" id="PS50893">
    <property type="entry name" value="ABC_TRANSPORTER_2"/>
    <property type="match status" value="1"/>
</dbReference>
<dbReference type="GO" id="GO:0016887">
    <property type="term" value="F:ATP hydrolysis activity"/>
    <property type="evidence" value="ECO:0007669"/>
    <property type="project" value="InterPro"/>
</dbReference>
<dbReference type="Gene3D" id="3.40.50.300">
    <property type="entry name" value="P-loop containing nucleotide triphosphate hydrolases"/>
    <property type="match status" value="1"/>
</dbReference>
<dbReference type="InterPro" id="IPR017871">
    <property type="entry name" value="ABC_transporter-like_CS"/>
</dbReference>
<feature type="domain" description="ABC transmembrane type-1" evidence="12">
    <location>
        <begin position="40"/>
        <end position="319"/>
    </location>
</feature>
<dbReference type="RefSeq" id="WP_354637096.1">
    <property type="nucleotide sequence ID" value="NZ_CP159872.1"/>
</dbReference>
<dbReference type="Pfam" id="PF00664">
    <property type="entry name" value="ABC_membrane"/>
    <property type="match status" value="1"/>
</dbReference>
<feature type="transmembrane region" description="Helical" evidence="10">
    <location>
        <begin position="76"/>
        <end position="94"/>
    </location>
</feature>
<feature type="transmembrane region" description="Helical" evidence="10">
    <location>
        <begin position="258"/>
        <end position="278"/>
    </location>
</feature>
<dbReference type="AlphaFoldDB" id="A0AAU8JNW8"/>
<reference evidence="13" key="1">
    <citation type="submission" date="2024-06" db="EMBL/GenBank/DDBJ databases">
        <title>The genome sequences of Kitasatospora sp. strain HUAS MG31.</title>
        <authorList>
            <person name="Mo P."/>
        </authorList>
    </citation>
    <scope>NUCLEOTIDE SEQUENCE</scope>
    <source>
        <strain evidence="13">HUAS MG31</strain>
    </source>
</reference>
<dbReference type="PROSITE" id="PS00211">
    <property type="entry name" value="ABC_TRANSPORTER_1"/>
    <property type="match status" value="1"/>
</dbReference>
<keyword evidence="3" id="KW-1003">Cell membrane</keyword>
<dbReference type="InterPro" id="IPR036640">
    <property type="entry name" value="ABC1_TM_sf"/>
</dbReference>
<evidence type="ECO:0000256" key="8">
    <source>
        <dbReference type="ARBA" id="ARBA00023136"/>
    </source>
</evidence>
<gene>
    <name evidence="13" type="ORF">ABWK59_00170</name>
</gene>
<dbReference type="Pfam" id="PF00005">
    <property type="entry name" value="ABC_tran"/>
    <property type="match status" value="1"/>
</dbReference>
<evidence type="ECO:0000313" key="13">
    <source>
        <dbReference type="EMBL" id="XCM77479.1"/>
    </source>
</evidence>
<dbReference type="SUPFAM" id="SSF90123">
    <property type="entry name" value="ABC transporter transmembrane region"/>
    <property type="match status" value="1"/>
</dbReference>
<evidence type="ECO:0000256" key="3">
    <source>
        <dbReference type="ARBA" id="ARBA00022475"/>
    </source>
</evidence>
<dbReference type="InterPro" id="IPR027417">
    <property type="entry name" value="P-loop_NTPase"/>
</dbReference>
<name>A0AAU8JNW8_9ACTN</name>
<proteinExistence type="inferred from homology"/>
<evidence type="ECO:0000256" key="10">
    <source>
        <dbReference type="SAM" id="Phobius"/>
    </source>
</evidence>
<dbReference type="FunFam" id="3.40.50.300:FF:000299">
    <property type="entry name" value="ABC transporter ATP-binding protein/permease"/>
    <property type="match status" value="1"/>
</dbReference>
<evidence type="ECO:0000256" key="9">
    <source>
        <dbReference type="ARBA" id="ARBA00061644"/>
    </source>
</evidence>
<dbReference type="EMBL" id="CP159872">
    <property type="protein sequence ID" value="XCM77479.1"/>
    <property type="molecule type" value="Genomic_DNA"/>
</dbReference>
<dbReference type="InterPro" id="IPR003593">
    <property type="entry name" value="AAA+_ATPase"/>
</dbReference>
<evidence type="ECO:0000256" key="2">
    <source>
        <dbReference type="ARBA" id="ARBA00022448"/>
    </source>
</evidence>
<accession>A0AAU8JNW8</accession>
<protein>
    <submittedName>
        <fullName evidence="13">ABC transporter ATP-binding protein</fullName>
    </submittedName>
</protein>
<dbReference type="Gene3D" id="1.20.1560.10">
    <property type="entry name" value="ABC transporter type 1, transmembrane domain"/>
    <property type="match status" value="1"/>
</dbReference>
<comment type="subcellular location">
    <subcellularLocation>
        <location evidence="1">Cell membrane</location>
        <topology evidence="1">Multi-pass membrane protein</topology>
    </subcellularLocation>
</comment>
<evidence type="ECO:0000256" key="1">
    <source>
        <dbReference type="ARBA" id="ARBA00004651"/>
    </source>
</evidence>
<evidence type="ECO:0000256" key="5">
    <source>
        <dbReference type="ARBA" id="ARBA00022741"/>
    </source>
</evidence>
<keyword evidence="5" id="KW-0547">Nucleotide-binding</keyword>
<dbReference type="GO" id="GO:0005524">
    <property type="term" value="F:ATP binding"/>
    <property type="evidence" value="ECO:0007669"/>
    <property type="project" value="UniProtKB-KW"/>
</dbReference>
<keyword evidence="6 13" id="KW-0067">ATP-binding</keyword>
<dbReference type="PROSITE" id="PS50929">
    <property type="entry name" value="ABC_TM1F"/>
    <property type="match status" value="1"/>
</dbReference>
<dbReference type="KEGG" id="kcm:ABWK59_00170"/>
<dbReference type="SMART" id="SM00382">
    <property type="entry name" value="AAA"/>
    <property type="match status" value="1"/>
</dbReference>
<dbReference type="SUPFAM" id="SSF52540">
    <property type="entry name" value="P-loop containing nucleoside triphosphate hydrolases"/>
    <property type="match status" value="1"/>
</dbReference>
<feature type="domain" description="ABC transporter" evidence="11">
    <location>
        <begin position="359"/>
        <end position="594"/>
    </location>
</feature>
<evidence type="ECO:0000259" key="11">
    <source>
        <dbReference type="PROSITE" id="PS50893"/>
    </source>
</evidence>
<dbReference type="InterPro" id="IPR039421">
    <property type="entry name" value="Type_1_exporter"/>
</dbReference>
<dbReference type="GO" id="GO:0005886">
    <property type="term" value="C:plasma membrane"/>
    <property type="evidence" value="ECO:0007669"/>
    <property type="project" value="UniProtKB-SubCell"/>
</dbReference>
<feature type="transmembrane region" description="Helical" evidence="10">
    <location>
        <begin position="147"/>
        <end position="168"/>
    </location>
</feature>
<dbReference type="CDD" id="cd18551">
    <property type="entry name" value="ABC_6TM_LmrA_like"/>
    <property type="match status" value="1"/>
</dbReference>
<evidence type="ECO:0000256" key="4">
    <source>
        <dbReference type="ARBA" id="ARBA00022692"/>
    </source>
</evidence>
<dbReference type="InterPro" id="IPR011527">
    <property type="entry name" value="ABC1_TM_dom"/>
</dbReference>
<dbReference type="PANTHER" id="PTHR43394:SF1">
    <property type="entry name" value="ATP-BINDING CASSETTE SUB-FAMILY B MEMBER 10, MITOCHONDRIAL"/>
    <property type="match status" value="1"/>
</dbReference>
<evidence type="ECO:0000256" key="6">
    <source>
        <dbReference type="ARBA" id="ARBA00022840"/>
    </source>
</evidence>
<dbReference type="InterPro" id="IPR003439">
    <property type="entry name" value="ABC_transporter-like_ATP-bd"/>
</dbReference>
<comment type="similarity">
    <text evidence="9">Belongs to the ABC transporter superfamily. Lipid exporter (TC 3.A.1.106) family.</text>
</comment>
<keyword evidence="7 10" id="KW-1133">Transmembrane helix</keyword>
<feature type="transmembrane region" description="Helical" evidence="10">
    <location>
        <begin position="39"/>
        <end position="56"/>
    </location>
</feature>
<evidence type="ECO:0000259" key="12">
    <source>
        <dbReference type="PROSITE" id="PS50929"/>
    </source>
</evidence>
<dbReference type="PANTHER" id="PTHR43394">
    <property type="entry name" value="ATP-DEPENDENT PERMEASE MDL1, MITOCHONDRIAL"/>
    <property type="match status" value="1"/>
</dbReference>
<keyword evidence="4 10" id="KW-0812">Transmembrane</keyword>
<evidence type="ECO:0000256" key="7">
    <source>
        <dbReference type="ARBA" id="ARBA00022989"/>
    </source>
</evidence>
<sequence length="602" mass="63124">MPDTAPRPATAPGPAAQPFSLRDTLAGLRAHAAPERRRLLTAGLLLLAAAGVGLAQPLVVRQVLGGATPLRGSGPYLGLLVALVVVGAGVSALGRYQLTAAAEGVVLSARRRLTAHVLRLPMPAFRRQTPGDLMARVTGDTTLLRQVVLQTLVQAVTGLITVVGALVLMACLDLVLLGSSVLAILLLLGMVGLVMPRIRTASLGAQNSIGEMGAVLDRALTAFTTVKACGTEEFETRRVDAAAEDAYRNGVLRARWDSVANATAALAVHLVFLVVLGVGGLRVAGGAISVATLVAFLLYVLYLAEPVMSLVAVGAYFQTGRAAVQRIGEVTRLPLEPPRAAATTRERTRPDASAAPAAVRFDRVTFRYPGATGEALRDFSLTVPAVGLTALVGPSGAGKSTALHLIERFYDPDLGTVSLDGTDLRTWDVHALRAKIGYVEQDAPVMAGTLRENLLYATGGATDAALHEVLAATRLEPLLHRLGDDLDAPILYRGVSLSGGERQRIAIARALLRRPRLLLLDEATSQLDAVNEAALREVIQELSTRIAVVAVAHRLSTVRSATLIAVVRDGTVQATGSHTELLRTDGLYAELAAHQLIAAATG</sequence>
<keyword evidence="8 10" id="KW-0472">Membrane</keyword>
<feature type="transmembrane region" description="Helical" evidence="10">
    <location>
        <begin position="174"/>
        <end position="195"/>
    </location>
</feature>